<protein>
    <submittedName>
        <fullName evidence="1">Uncharacterized protein</fullName>
    </submittedName>
</protein>
<organism evidence="1 2">
    <name type="scientific">Triparma laevis f. inornata</name>
    <dbReference type="NCBI Taxonomy" id="1714386"/>
    <lineage>
        <taxon>Eukaryota</taxon>
        <taxon>Sar</taxon>
        <taxon>Stramenopiles</taxon>
        <taxon>Ochrophyta</taxon>
        <taxon>Bolidophyceae</taxon>
        <taxon>Parmales</taxon>
        <taxon>Triparmaceae</taxon>
        <taxon>Triparma</taxon>
    </lineage>
</organism>
<proteinExistence type="predicted"/>
<sequence length="115" mass="13276">MPDLQEFDLLEIEGGRGIYYTVREVMEQQVLRITRSGDLVKLKALAKLCSGEFFDDMSLKVVAWRRILEVLELAMPEEKKVRGKKKRQKKKKDQRKLDILDACYALGQACGWVGD</sequence>
<evidence type="ECO:0000313" key="1">
    <source>
        <dbReference type="EMBL" id="GMH80420.1"/>
    </source>
</evidence>
<dbReference type="AlphaFoldDB" id="A0A9W7EJQ0"/>
<dbReference type="EMBL" id="BLQM01000282">
    <property type="protein sequence ID" value="GMH80420.1"/>
    <property type="molecule type" value="Genomic_DNA"/>
</dbReference>
<evidence type="ECO:0000313" key="2">
    <source>
        <dbReference type="Proteomes" id="UP001162640"/>
    </source>
</evidence>
<name>A0A9W7EJQ0_9STRA</name>
<reference evidence="2" key="1">
    <citation type="journal article" date="2023" name="Commun. Biol.">
        <title>Genome analysis of Parmales, the sister group of diatoms, reveals the evolutionary specialization of diatoms from phago-mixotrophs to photoautotrophs.</title>
        <authorList>
            <person name="Ban H."/>
            <person name="Sato S."/>
            <person name="Yoshikawa S."/>
            <person name="Yamada K."/>
            <person name="Nakamura Y."/>
            <person name="Ichinomiya M."/>
            <person name="Sato N."/>
            <person name="Blanc-Mathieu R."/>
            <person name="Endo H."/>
            <person name="Kuwata A."/>
            <person name="Ogata H."/>
        </authorList>
    </citation>
    <scope>NUCLEOTIDE SEQUENCE [LARGE SCALE GENOMIC DNA]</scope>
</reference>
<gene>
    <name evidence="1" type="ORF">TL16_g08539</name>
</gene>
<comment type="caution">
    <text evidence="1">The sequence shown here is derived from an EMBL/GenBank/DDBJ whole genome shotgun (WGS) entry which is preliminary data.</text>
</comment>
<accession>A0A9W7EJQ0</accession>
<dbReference type="Proteomes" id="UP001162640">
    <property type="component" value="Unassembled WGS sequence"/>
</dbReference>